<protein>
    <submittedName>
        <fullName evidence="2">Flp/Fap pilin component</fullName>
    </submittedName>
</protein>
<evidence type="ECO:0000256" key="1">
    <source>
        <dbReference type="SAM" id="Phobius"/>
    </source>
</evidence>
<name>A0A0K8MEI2_9PROT</name>
<keyword evidence="3" id="KW-1185">Reference proteome</keyword>
<proteinExistence type="predicted"/>
<comment type="caution">
    <text evidence="2">The sequence shown here is derived from an EMBL/GenBank/DDBJ whole genome shotgun (WGS) entry which is preliminary data.</text>
</comment>
<accession>A0A0K8MEI2</accession>
<reference evidence="2 3" key="1">
    <citation type="submission" date="2015-03" db="EMBL/GenBank/DDBJ databases">
        <title>Caedibacter varicaedens, whole genome shotgun sequence.</title>
        <authorList>
            <person name="Suzuki H."/>
            <person name="Dapper A.L."/>
            <person name="Gibson A.K."/>
            <person name="Jackson C."/>
            <person name="Lee H."/>
            <person name="Pejaver V.R."/>
            <person name="Doak T."/>
            <person name="Lynch M."/>
        </authorList>
    </citation>
    <scope>NUCLEOTIDE SEQUENCE [LARGE SCALE GENOMIC DNA]</scope>
</reference>
<dbReference type="Proteomes" id="UP000036771">
    <property type="component" value="Unassembled WGS sequence"/>
</dbReference>
<keyword evidence="1" id="KW-0472">Membrane</keyword>
<feature type="transmembrane region" description="Helical" evidence="1">
    <location>
        <begin position="20"/>
        <end position="38"/>
    </location>
</feature>
<dbReference type="Pfam" id="PF04964">
    <property type="entry name" value="Flp_Fap"/>
    <property type="match status" value="1"/>
</dbReference>
<dbReference type="InterPro" id="IPR007047">
    <property type="entry name" value="Flp_Fap"/>
</dbReference>
<evidence type="ECO:0000313" key="2">
    <source>
        <dbReference type="EMBL" id="GAO98882.1"/>
    </source>
</evidence>
<dbReference type="EMBL" id="BBVC01000099">
    <property type="protein sequence ID" value="GAO98882.1"/>
    <property type="molecule type" value="Genomic_DNA"/>
</dbReference>
<evidence type="ECO:0000313" key="3">
    <source>
        <dbReference type="Proteomes" id="UP000036771"/>
    </source>
</evidence>
<keyword evidence="1" id="KW-0812">Transmembrane</keyword>
<organism evidence="2 3">
    <name type="scientific">Caedimonas varicaedens</name>
    <dbReference type="NCBI Taxonomy" id="1629334"/>
    <lineage>
        <taxon>Bacteria</taxon>
        <taxon>Pseudomonadati</taxon>
        <taxon>Pseudomonadota</taxon>
        <taxon>Alphaproteobacteria</taxon>
        <taxon>Holosporales</taxon>
        <taxon>Caedimonadaceae</taxon>
        <taxon>Caedimonas</taxon>
    </lineage>
</organism>
<gene>
    <name evidence="2" type="ORF">Cva_01552</name>
</gene>
<keyword evidence="1" id="KW-1133">Transmembrane helix</keyword>
<dbReference type="AlphaFoldDB" id="A0A0K8MEI2"/>
<sequence>MKTFINFFKDENGASAAEYGLLVALIAIVIIVGVTSLGTKINTDFTNLAAKL</sequence>